<evidence type="ECO:0000256" key="2">
    <source>
        <dbReference type="ARBA" id="ARBA00023242"/>
    </source>
</evidence>
<dbReference type="STRING" id="1423351.A0A074SYW2"/>
<protein>
    <submittedName>
        <fullName evidence="6">HMG (High mobility group) box protein</fullName>
    </submittedName>
</protein>
<feature type="region of interest" description="Disordered" evidence="4">
    <location>
        <begin position="1"/>
        <end position="83"/>
    </location>
</feature>
<dbReference type="PANTHER" id="PTHR45789:SF2">
    <property type="entry name" value="FI18025P1"/>
    <property type="match status" value="1"/>
</dbReference>
<feature type="DNA-binding region" description="HMG box" evidence="3">
    <location>
        <begin position="129"/>
        <end position="197"/>
    </location>
</feature>
<proteinExistence type="predicted"/>
<dbReference type="PANTHER" id="PTHR45789">
    <property type="entry name" value="FI18025P1"/>
    <property type="match status" value="1"/>
</dbReference>
<comment type="caution">
    <text evidence="6">The sequence shown here is derived from an EMBL/GenBank/DDBJ whole genome shotgun (WGS) entry which is preliminary data.</text>
</comment>
<dbReference type="Gene3D" id="1.10.30.10">
    <property type="entry name" value="High mobility group box domain"/>
    <property type="match status" value="1"/>
</dbReference>
<keyword evidence="2 3" id="KW-0539">Nucleus</keyword>
<dbReference type="OrthoDB" id="6247875at2759"/>
<dbReference type="PROSITE" id="PS50118">
    <property type="entry name" value="HMG_BOX_2"/>
    <property type="match status" value="1"/>
</dbReference>
<feature type="compositionally biased region" description="Polar residues" evidence="4">
    <location>
        <begin position="17"/>
        <end position="26"/>
    </location>
</feature>
<feature type="region of interest" description="Disordered" evidence="4">
    <location>
        <begin position="265"/>
        <end position="297"/>
    </location>
</feature>
<dbReference type="Proteomes" id="UP000027456">
    <property type="component" value="Unassembled WGS sequence"/>
</dbReference>
<dbReference type="GO" id="GO:0000981">
    <property type="term" value="F:DNA-binding transcription factor activity, RNA polymerase II-specific"/>
    <property type="evidence" value="ECO:0007669"/>
    <property type="project" value="TreeGrafter"/>
</dbReference>
<dbReference type="InterPro" id="IPR036910">
    <property type="entry name" value="HMG_box_dom_sf"/>
</dbReference>
<feature type="compositionally biased region" description="Polar residues" evidence="4">
    <location>
        <begin position="286"/>
        <end position="297"/>
    </location>
</feature>
<dbReference type="Pfam" id="PF00505">
    <property type="entry name" value="HMG_box"/>
    <property type="match status" value="1"/>
</dbReference>
<feature type="compositionally biased region" description="Basic and acidic residues" evidence="4">
    <location>
        <begin position="49"/>
        <end position="63"/>
    </location>
</feature>
<dbReference type="AlphaFoldDB" id="A0A074SYW2"/>
<dbReference type="InterPro" id="IPR009071">
    <property type="entry name" value="HMG_box_dom"/>
</dbReference>
<keyword evidence="1 3" id="KW-0238">DNA-binding</keyword>
<dbReference type="GO" id="GO:0005634">
    <property type="term" value="C:nucleus"/>
    <property type="evidence" value="ECO:0007669"/>
    <property type="project" value="UniProtKB-UniRule"/>
</dbReference>
<sequence length="593" mass="64464">MPAMSKSSRPSRVLISPNPSHDTPTFRSPLKHASSDYHTESTYATCHDAFPRDSPRFSTEQREPSNQLCYPDSDSRLPSGGSVAQARASLDLNDSPTSSHENLNLVQTGVAGPIRVAKSHSRRQPPGHIPRPRNAFILYRSWYVRQGFLSDVENDHREISRIVGKIWKQMSPEEQAPWKAMAEEEKAEHARMYPNYKYSPNSRRDAAAASPTSRSAPARSSRSRKTKASETHVKRSDAVAGAFVSGSRKLSLVVGVRKIDEQIKTEESEAGTQSQALSLAYPASPSGRSSVEPNSPTSPVYCGAPQVDFASVANHKTGLDVPGTLPAMSYDPIGDFSLAACSTLTAEFNPDSVRLLPPEQYYRSETFFKTALRPYYDVDAGLGTSMTCDDMTDFSSFKFSTDLGLHSQTSNTSAMPNHQPIASEPELSPFDRIALEGTPAGHPGATSFGTPAWGNLLTGSSTSTSANSSSVSESFSNFSWGQYQNCSTAEKEYSVSSVSGGDAKSRDYGLFSEWCSPDSPIGTDGSEASVLTPTSLSSGMSSPPLSLAYPSPTYPPKHSALLYHSWETSYEDMDAYERALGDIKAEIDDHRFF</sequence>
<evidence type="ECO:0000256" key="4">
    <source>
        <dbReference type="SAM" id="MobiDB-lite"/>
    </source>
</evidence>
<evidence type="ECO:0000313" key="6">
    <source>
        <dbReference type="EMBL" id="KEP55027.1"/>
    </source>
</evidence>
<keyword evidence="7" id="KW-1185">Reference proteome</keyword>
<accession>A0A074SYW2</accession>
<feature type="compositionally biased region" description="Low complexity" evidence="4">
    <location>
        <begin position="207"/>
        <end position="220"/>
    </location>
</feature>
<evidence type="ECO:0000259" key="5">
    <source>
        <dbReference type="PROSITE" id="PS50118"/>
    </source>
</evidence>
<dbReference type="InterPro" id="IPR051356">
    <property type="entry name" value="SOX/SOX-like_TF"/>
</dbReference>
<feature type="compositionally biased region" description="Basic and acidic residues" evidence="4">
    <location>
        <begin position="227"/>
        <end position="237"/>
    </location>
</feature>
<dbReference type="SUPFAM" id="SSF47095">
    <property type="entry name" value="HMG-box"/>
    <property type="match status" value="1"/>
</dbReference>
<feature type="domain" description="HMG box" evidence="5">
    <location>
        <begin position="129"/>
        <end position="197"/>
    </location>
</feature>
<evidence type="ECO:0000256" key="3">
    <source>
        <dbReference type="PROSITE-ProRule" id="PRU00267"/>
    </source>
</evidence>
<dbReference type="CDD" id="cd01389">
    <property type="entry name" value="HMG-box_ROX1-like"/>
    <property type="match status" value="1"/>
</dbReference>
<evidence type="ECO:0000313" key="7">
    <source>
        <dbReference type="Proteomes" id="UP000027456"/>
    </source>
</evidence>
<reference evidence="6 7" key="1">
    <citation type="submission" date="2013-12" db="EMBL/GenBank/DDBJ databases">
        <authorList>
            <person name="Cubeta M."/>
            <person name="Pakala S."/>
            <person name="Fedorova N."/>
            <person name="Thomas E."/>
            <person name="Dean R."/>
            <person name="Jabaji S."/>
            <person name="Neate S."/>
            <person name="Toda T."/>
            <person name="Tavantzis S."/>
            <person name="Vilgalys R."/>
            <person name="Bharathan N."/>
            <person name="Pakala S."/>
            <person name="Losada L.S."/>
            <person name="Zafar N."/>
            <person name="Nierman W."/>
        </authorList>
    </citation>
    <scope>NUCLEOTIDE SEQUENCE [LARGE SCALE GENOMIC DNA]</scope>
    <source>
        <strain evidence="6 7">123E</strain>
    </source>
</reference>
<name>A0A074SYW2_9AGAM</name>
<evidence type="ECO:0000256" key="1">
    <source>
        <dbReference type="ARBA" id="ARBA00023125"/>
    </source>
</evidence>
<dbReference type="GO" id="GO:0000978">
    <property type="term" value="F:RNA polymerase II cis-regulatory region sequence-specific DNA binding"/>
    <property type="evidence" value="ECO:0007669"/>
    <property type="project" value="TreeGrafter"/>
</dbReference>
<gene>
    <name evidence="6" type="ORF">V565_010180</name>
</gene>
<dbReference type="SMART" id="SM00398">
    <property type="entry name" value="HMG"/>
    <property type="match status" value="1"/>
</dbReference>
<dbReference type="EMBL" id="AZST01000013">
    <property type="protein sequence ID" value="KEP55027.1"/>
    <property type="molecule type" value="Genomic_DNA"/>
</dbReference>
<feature type="compositionally biased region" description="Polar residues" evidence="4">
    <location>
        <begin position="1"/>
        <end position="10"/>
    </location>
</feature>
<feature type="region of interest" description="Disordered" evidence="4">
    <location>
        <begin position="193"/>
        <end position="237"/>
    </location>
</feature>
<dbReference type="HOGENOM" id="CLU_467066_0_0_1"/>
<organism evidence="6 7">
    <name type="scientific">Rhizoctonia solani 123E</name>
    <dbReference type="NCBI Taxonomy" id="1423351"/>
    <lineage>
        <taxon>Eukaryota</taxon>
        <taxon>Fungi</taxon>
        <taxon>Dikarya</taxon>
        <taxon>Basidiomycota</taxon>
        <taxon>Agaricomycotina</taxon>
        <taxon>Agaricomycetes</taxon>
        <taxon>Cantharellales</taxon>
        <taxon>Ceratobasidiaceae</taxon>
        <taxon>Rhizoctonia</taxon>
    </lineage>
</organism>